<proteinExistence type="inferred from homology"/>
<dbReference type="EMBL" id="JAVDWR010000005">
    <property type="protein sequence ID" value="MDR7121079.1"/>
    <property type="molecule type" value="Genomic_DNA"/>
</dbReference>
<dbReference type="Pfam" id="PF07804">
    <property type="entry name" value="HipA_C"/>
    <property type="match status" value="1"/>
</dbReference>
<feature type="domain" description="HipA N-terminal subdomain 1" evidence="5">
    <location>
        <begin position="10"/>
        <end position="107"/>
    </location>
</feature>
<dbReference type="NCBIfam" id="TIGR03071">
    <property type="entry name" value="couple_hipA"/>
    <property type="match status" value="1"/>
</dbReference>
<dbReference type="Proteomes" id="UP001257909">
    <property type="component" value="Unassembled WGS sequence"/>
</dbReference>
<keyword evidence="3 6" id="KW-0418">Kinase</keyword>
<evidence type="ECO:0000313" key="7">
    <source>
        <dbReference type="Proteomes" id="UP001257909"/>
    </source>
</evidence>
<comment type="caution">
    <text evidence="6">The sequence shown here is derived from an EMBL/GenBank/DDBJ whole genome shotgun (WGS) entry which is preliminary data.</text>
</comment>
<dbReference type="EC" id="2.7.11.1" evidence="6"/>
<dbReference type="CDD" id="cd17808">
    <property type="entry name" value="HipA_Ec_like"/>
    <property type="match status" value="1"/>
</dbReference>
<dbReference type="GO" id="GO:0004674">
    <property type="term" value="F:protein serine/threonine kinase activity"/>
    <property type="evidence" value="ECO:0007669"/>
    <property type="project" value="UniProtKB-EC"/>
</dbReference>
<keyword evidence="7" id="KW-1185">Reference proteome</keyword>
<evidence type="ECO:0000256" key="3">
    <source>
        <dbReference type="ARBA" id="ARBA00022777"/>
    </source>
</evidence>
<name>A0ABU1VZE2_9GAMM</name>
<protein>
    <submittedName>
        <fullName evidence="6">Serine/threonine-protein kinase HipA</fullName>
        <ecNumber evidence="6">2.7.11.1</ecNumber>
    </submittedName>
</protein>
<evidence type="ECO:0000313" key="6">
    <source>
        <dbReference type="EMBL" id="MDR7121079.1"/>
    </source>
</evidence>
<dbReference type="InterPro" id="IPR017508">
    <property type="entry name" value="HipA_N1"/>
</dbReference>
<comment type="similarity">
    <text evidence="1">Belongs to the HipA Ser/Thr kinase family.</text>
</comment>
<gene>
    <name evidence="6" type="ORF">J2W69_002020</name>
</gene>
<sequence>MAKRQVANLGVWMNGELVGHWHPAKNSFQYDESWYENEFARALSLSLPMSPGNPVLKGDRVLNYFDNLLPDADTIRRRLATKFQATGTTAPELLAAVGRDCVGAIQLLPEGETSAGLPAIEGLLLDDEDIAQILRNTTSSTAMNIQQAGGELRLSIAGAQEKNALLYFDNQWWLPTGSTPTTRILKLPLGLVGNMRADMSSSVENEWLCSRIVNAYGIPVAHCFPMFFGKKNGEVKALVVERFDRIYSEQAGTLIRLPQEDMCQALGMNSLLKYQADGGPSALQIMELLRAGANAAEDCRTFFKTLVIFWIMAATDGHAKNFSIQHLKGGNYSLAPLYDILSAHPIIGRKADQMAKQDAKLAIAVVSQNNHYHIFQIVLRHWITFGKYLGLTEEHSCGILQEVYHQTPQAIEQAKDDIHNQLNGLFPASVASSIFAGMELLNKKLAPLA</sequence>
<organism evidence="6 7">
    <name type="scientific">Rheinheimera soli</name>
    <dbReference type="NCBI Taxonomy" id="443616"/>
    <lineage>
        <taxon>Bacteria</taxon>
        <taxon>Pseudomonadati</taxon>
        <taxon>Pseudomonadota</taxon>
        <taxon>Gammaproteobacteria</taxon>
        <taxon>Chromatiales</taxon>
        <taxon>Chromatiaceae</taxon>
        <taxon>Rheinheimera</taxon>
    </lineage>
</organism>
<dbReference type="InterPro" id="IPR052028">
    <property type="entry name" value="HipA_Ser/Thr_kinase"/>
</dbReference>
<keyword evidence="2 6" id="KW-0808">Transferase</keyword>
<dbReference type="InterPro" id="IPR012893">
    <property type="entry name" value="HipA-like_C"/>
</dbReference>
<evidence type="ECO:0000256" key="1">
    <source>
        <dbReference type="ARBA" id="ARBA00010164"/>
    </source>
</evidence>
<feature type="domain" description="HipA-like C-terminal" evidence="4">
    <location>
        <begin position="154"/>
        <end position="410"/>
    </location>
</feature>
<dbReference type="PANTHER" id="PTHR37419">
    <property type="entry name" value="SERINE/THREONINE-PROTEIN KINASE TOXIN HIPA"/>
    <property type="match status" value="1"/>
</dbReference>
<accession>A0ABU1VZE2</accession>
<dbReference type="RefSeq" id="WP_310277573.1">
    <property type="nucleotide sequence ID" value="NZ_JAVDWR010000005.1"/>
</dbReference>
<evidence type="ECO:0000259" key="4">
    <source>
        <dbReference type="Pfam" id="PF07804"/>
    </source>
</evidence>
<evidence type="ECO:0000259" key="5">
    <source>
        <dbReference type="Pfam" id="PF13657"/>
    </source>
</evidence>
<dbReference type="PANTHER" id="PTHR37419:SF1">
    <property type="entry name" value="SERINE_THREONINE-PROTEIN KINASE TOXIN HIPA"/>
    <property type="match status" value="1"/>
</dbReference>
<dbReference type="Pfam" id="PF13657">
    <property type="entry name" value="Couple_hipA"/>
    <property type="match status" value="1"/>
</dbReference>
<evidence type="ECO:0000256" key="2">
    <source>
        <dbReference type="ARBA" id="ARBA00022679"/>
    </source>
</evidence>
<reference evidence="6 7" key="1">
    <citation type="submission" date="2023-07" db="EMBL/GenBank/DDBJ databases">
        <title>Sorghum-associated microbial communities from plants grown in Nebraska, USA.</title>
        <authorList>
            <person name="Schachtman D."/>
        </authorList>
    </citation>
    <scope>NUCLEOTIDE SEQUENCE [LARGE SCALE GENOMIC DNA]</scope>
    <source>
        <strain evidence="6 7">4138</strain>
    </source>
</reference>